<gene>
    <name evidence="9" type="ORF">KKP3000_002064</name>
</gene>
<keyword evidence="3 6" id="KW-0808">Transferase</keyword>
<dbReference type="InterPro" id="IPR016039">
    <property type="entry name" value="Thiolase-like"/>
</dbReference>
<dbReference type="PANTHER" id="PTHR18919">
    <property type="entry name" value="ACETYL-COA C-ACYLTRANSFERASE"/>
    <property type="match status" value="1"/>
</dbReference>
<evidence type="ECO:0000256" key="4">
    <source>
        <dbReference type="ARBA" id="ARBA00023315"/>
    </source>
</evidence>
<evidence type="ECO:0000259" key="8">
    <source>
        <dbReference type="Pfam" id="PF02803"/>
    </source>
</evidence>
<dbReference type="Pfam" id="PF00108">
    <property type="entry name" value="Thiolase_N"/>
    <property type="match status" value="1"/>
</dbReference>
<evidence type="ECO:0000313" key="9">
    <source>
        <dbReference type="EMBL" id="MFB5192848.1"/>
    </source>
</evidence>
<dbReference type="CDD" id="cd00751">
    <property type="entry name" value="thiolase"/>
    <property type="match status" value="1"/>
</dbReference>
<evidence type="ECO:0000256" key="3">
    <source>
        <dbReference type="ARBA" id="ARBA00022679"/>
    </source>
</evidence>
<dbReference type="SUPFAM" id="SSF53901">
    <property type="entry name" value="Thiolase-like"/>
    <property type="match status" value="2"/>
</dbReference>
<comment type="caution">
    <text evidence="9">The sequence shown here is derived from an EMBL/GenBank/DDBJ whole genome shotgun (WGS) entry which is preliminary data.</text>
</comment>
<feature type="domain" description="Thiolase N-terminal" evidence="7">
    <location>
        <begin position="4"/>
        <end position="259"/>
    </location>
</feature>
<dbReference type="PANTHER" id="PTHR18919:SF107">
    <property type="entry name" value="ACETYL-COA ACETYLTRANSFERASE, CYTOSOLIC"/>
    <property type="match status" value="1"/>
</dbReference>
<evidence type="ECO:0000256" key="2">
    <source>
        <dbReference type="ARBA" id="ARBA00012705"/>
    </source>
</evidence>
<dbReference type="InterPro" id="IPR020617">
    <property type="entry name" value="Thiolase_C"/>
</dbReference>
<reference evidence="9 10" key="1">
    <citation type="journal article" date="2024" name="Int. J. Mol. Sci.">
        <title>Exploration of Alicyclobacillus spp. Genome in Search of Antibiotic Resistance.</title>
        <authorList>
            <person name="Bucka-Kolendo J."/>
            <person name="Kiousi D.E."/>
            <person name="Dekowska A."/>
            <person name="Mikolajczuk-Szczyrba A."/>
            <person name="Karadedos D.M."/>
            <person name="Michael P."/>
            <person name="Galanis A."/>
            <person name="Sokolowska B."/>
        </authorList>
    </citation>
    <scope>NUCLEOTIDE SEQUENCE [LARGE SCALE GENOMIC DNA]</scope>
    <source>
        <strain evidence="9 10">KKP 3000</strain>
    </source>
</reference>
<feature type="domain" description="Thiolase C-terminal" evidence="8">
    <location>
        <begin position="269"/>
        <end position="389"/>
    </location>
</feature>
<proteinExistence type="inferred from homology"/>
<evidence type="ECO:0000259" key="7">
    <source>
        <dbReference type="Pfam" id="PF00108"/>
    </source>
</evidence>
<protein>
    <recommendedName>
        <fullName evidence="2">acetyl-CoA C-acetyltransferase</fullName>
        <ecNumber evidence="2">2.3.1.9</ecNumber>
    </recommendedName>
    <alternativeName>
        <fullName evidence="5">Acetoacetyl-CoA thiolase</fullName>
    </alternativeName>
</protein>
<sequence length="392" mass="41448">MRDVVIVGGARTAIGTMGGSLQDVHQADLGAIVYAEAVKRAGIELDDVDEVIVGNVGQIAESGFLGRMVSLKAGFPLKTTAYAVNRQCGSGLEAINSAVLQLQAGYADVMVAGGTENMNQLPYYVRKGRFGYRFGHGQLEDGLLTILTYPLGPYPNGVTAENLANEYGISRQEQDEWSLLTQSRAAEAIQNGRFTDEIVPVEVQVGKESKRFSVDEHPRLGITMDRLSRLKPAFVEGGTVTPGNSSGINDGAGAVVLMGADEAQRRGLRPLLKVRSFAVAGCDPATMGYGPVPATKLALKRAGLSIGDIDLIELNEAFASQTIVGIRELGLDIDKVNVHGGAIALGHPVGATGGILTVKLMYEMKRRNAQFGLVTMCIGGGQGIATIFENCP</sequence>
<dbReference type="PIRSF" id="PIRSF000429">
    <property type="entry name" value="Ac-CoA_Ac_transf"/>
    <property type="match status" value="1"/>
</dbReference>
<dbReference type="InterPro" id="IPR020616">
    <property type="entry name" value="Thiolase_N"/>
</dbReference>
<dbReference type="PROSITE" id="PS00098">
    <property type="entry name" value="THIOLASE_1"/>
    <property type="match status" value="1"/>
</dbReference>
<dbReference type="Gene3D" id="3.40.47.10">
    <property type="match status" value="1"/>
</dbReference>
<evidence type="ECO:0000256" key="5">
    <source>
        <dbReference type="ARBA" id="ARBA00030755"/>
    </source>
</evidence>
<dbReference type="InterPro" id="IPR020613">
    <property type="entry name" value="Thiolase_CS"/>
</dbReference>
<dbReference type="PROSITE" id="PS00737">
    <property type="entry name" value="THIOLASE_2"/>
    <property type="match status" value="1"/>
</dbReference>
<accession>A0ABV5AKP0</accession>
<dbReference type="Pfam" id="PF02803">
    <property type="entry name" value="Thiolase_C"/>
    <property type="match status" value="1"/>
</dbReference>
<dbReference type="Proteomes" id="UP001579974">
    <property type="component" value="Unassembled WGS sequence"/>
</dbReference>
<dbReference type="EC" id="2.3.1.9" evidence="2"/>
<evidence type="ECO:0000256" key="6">
    <source>
        <dbReference type="RuleBase" id="RU003557"/>
    </source>
</evidence>
<evidence type="ECO:0000313" key="10">
    <source>
        <dbReference type="Proteomes" id="UP001579974"/>
    </source>
</evidence>
<keyword evidence="4 6" id="KW-0012">Acyltransferase</keyword>
<comment type="similarity">
    <text evidence="1 6">Belongs to the thiolase-like superfamily. Thiolase family.</text>
</comment>
<dbReference type="InterPro" id="IPR020610">
    <property type="entry name" value="Thiolase_AS"/>
</dbReference>
<dbReference type="InterPro" id="IPR002155">
    <property type="entry name" value="Thiolase"/>
</dbReference>
<organism evidence="9 10">
    <name type="scientific">Alicyclobacillus fastidiosus</name>
    <dbReference type="NCBI Taxonomy" id="392011"/>
    <lineage>
        <taxon>Bacteria</taxon>
        <taxon>Bacillati</taxon>
        <taxon>Bacillota</taxon>
        <taxon>Bacilli</taxon>
        <taxon>Bacillales</taxon>
        <taxon>Alicyclobacillaceae</taxon>
        <taxon>Alicyclobacillus</taxon>
    </lineage>
</organism>
<evidence type="ECO:0000256" key="1">
    <source>
        <dbReference type="ARBA" id="ARBA00010982"/>
    </source>
</evidence>
<dbReference type="InterPro" id="IPR020615">
    <property type="entry name" value="Thiolase_acyl_enz_int_AS"/>
</dbReference>
<dbReference type="EMBL" id="JBDXSU010000029">
    <property type="protein sequence ID" value="MFB5192848.1"/>
    <property type="molecule type" value="Genomic_DNA"/>
</dbReference>
<dbReference type="RefSeq" id="WP_275473285.1">
    <property type="nucleotide sequence ID" value="NZ_CP162940.1"/>
</dbReference>
<dbReference type="NCBIfam" id="TIGR01930">
    <property type="entry name" value="AcCoA-C-Actrans"/>
    <property type="match status" value="1"/>
</dbReference>
<keyword evidence="10" id="KW-1185">Reference proteome</keyword>
<name>A0ABV5AKP0_9BACL</name>
<dbReference type="GO" id="GO:0016746">
    <property type="term" value="F:acyltransferase activity"/>
    <property type="evidence" value="ECO:0007669"/>
    <property type="project" value="UniProtKB-KW"/>
</dbReference>
<dbReference type="PROSITE" id="PS00099">
    <property type="entry name" value="THIOLASE_3"/>
    <property type="match status" value="1"/>
</dbReference>